<dbReference type="SMART" id="SM01296">
    <property type="entry name" value="N2227"/>
    <property type="match status" value="1"/>
</dbReference>
<comment type="caution">
    <text evidence="7">The sequence shown here is derived from an EMBL/GenBank/DDBJ whole genome shotgun (WGS) entry which is preliminary data.</text>
</comment>
<name>A0A2R5G3Y3_9STRA</name>
<comment type="similarity">
    <text evidence="1">Belongs to the carnosine N-methyltransferase family.</text>
</comment>
<dbReference type="OrthoDB" id="978at2759"/>
<accession>A0A2R5G3Y3</accession>
<sequence>MSEHEHGHHHQHEHDSGHGHSHEHGGHHGGEDLAKAQAAEEEQAHFDEVLHAFLTYETDIVDALSRRERNLRRVPGLISLLPGGEEVQQKKFEALREAARKNQNFFNEIVKNSSNKGSLSRVPDPGAQVRNLGKVRSTLAQCAREWSEEGSEEREKSFAPLLSWLEKYLDAGPDGDKRVLVPGAGLGRLLTEIVGRGYSCEGNEFSYQMLVTSDYVMNVMHSSSPTHQLEIHPLRIPDASATEILERRKDNKATMSMCAGEFLLVYGKDEAKWDAVVTCFFIDTAPNILDYLQVIYRSLKPGGIWINGGPLLWHWQSSEPRATRDDTAGGRDPRYDSSIELSWEEVKGLATSVGFEFKEEAWQEVGYNTNATCMLRSVYRTVQSVAIKKA</sequence>
<dbReference type="PANTHER" id="PTHR12303">
    <property type="entry name" value="CARNOSINE N-METHYLTRANSFERASE"/>
    <property type="match status" value="1"/>
</dbReference>
<dbReference type="PANTHER" id="PTHR12303:SF6">
    <property type="entry name" value="CARNOSINE N-METHYLTRANSFERASE"/>
    <property type="match status" value="1"/>
</dbReference>
<evidence type="ECO:0000256" key="2">
    <source>
        <dbReference type="ARBA" id="ARBA00012003"/>
    </source>
</evidence>
<dbReference type="EC" id="2.1.1.22" evidence="2"/>
<dbReference type="GO" id="GO:0032259">
    <property type="term" value="P:methylation"/>
    <property type="evidence" value="ECO:0007669"/>
    <property type="project" value="UniProtKB-KW"/>
</dbReference>
<feature type="compositionally biased region" description="Basic and acidic residues" evidence="6">
    <location>
        <begin position="1"/>
        <end position="34"/>
    </location>
</feature>
<evidence type="ECO:0000256" key="1">
    <source>
        <dbReference type="ARBA" id="ARBA00010086"/>
    </source>
</evidence>
<dbReference type="InterPro" id="IPR029063">
    <property type="entry name" value="SAM-dependent_MTases_sf"/>
</dbReference>
<evidence type="ECO:0000256" key="4">
    <source>
        <dbReference type="ARBA" id="ARBA00022679"/>
    </source>
</evidence>
<keyword evidence="3 7" id="KW-0489">Methyltransferase</keyword>
<gene>
    <name evidence="7" type="ORF">FCC1311_019512</name>
</gene>
<organism evidence="7 8">
    <name type="scientific">Hondaea fermentalgiana</name>
    <dbReference type="NCBI Taxonomy" id="2315210"/>
    <lineage>
        <taxon>Eukaryota</taxon>
        <taxon>Sar</taxon>
        <taxon>Stramenopiles</taxon>
        <taxon>Bigyra</taxon>
        <taxon>Labyrinthulomycetes</taxon>
        <taxon>Thraustochytrida</taxon>
        <taxon>Thraustochytriidae</taxon>
        <taxon>Hondaea</taxon>
    </lineage>
</organism>
<dbReference type="AlphaFoldDB" id="A0A2R5G3Y3"/>
<feature type="region of interest" description="Disordered" evidence="6">
    <location>
        <begin position="1"/>
        <end position="42"/>
    </location>
</feature>
<dbReference type="SUPFAM" id="SSF53335">
    <property type="entry name" value="S-adenosyl-L-methionine-dependent methyltransferases"/>
    <property type="match status" value="1"/>
</dbReference>
<evidence type="ECO:0000256" key="5">
    <source>
        <dbReference type="ARBA" id="ARBA00022691"/>
    </source>
</evidence>
<dbReference type="GO" id="GO:0030735">
    <property type="term" value="F:carnosine N-methyltransferase activity"/>
    <property type="evidence" value="ECO:0007669"/>
    <property type="project" value="UniProtKB-EC"/>
</dbReference>
<dbReference type="InParanoid" id="A0A2R5G3Y3"/>
<dbReference type="Proteomes" id="UP000241890">
    <property type="component" value="Unassembled WGS sequence"/>
</dbReference>
<protein>
    <recommendedName>
        <fullName evidence="2">carnosine N-methyltransferase</fullName>
        <ecNumber evidence="2">2.1.1.22</ecNumber>
    </recommendedName>
</protein>
<evidence type="ECO:0000256" key="3">
    <source>
        <dbReference type="ARBA" id="ARBA00022603"/>
    </source>
</evidence>
<evidence type="ECO:0000313" key="8">
    <source>
        <dbReference type="Proteomes" id="UP000241890"/>
    </source>
</evidence>
<keyword evidence="5" id="KW-0949">S-adenosyl-L-methionine</keyword>
<dbReference type="Gene3D" id="3.40.50.150">
    <property type="entry name" value="Vaccinia Virus protein VP39"/>
    <property type="match status" value="1"/>
</dbReference>
<dbReference type="EMBL" id="BEYU01000015">
    <property type="protein sequence ID" value="GBG25732.1"/>
    <property type="molecule type" value="Genomic_DNA"/>
</dbReference>
<evidence type="ECO:0000256" key="6">
    <source>
        <dbReference type="SAM" id="MobiDB-lite"/>
    </source>
</evidence>
<dbReference type="InterPro" id="IPR012901">
    <property type="entry name" value="CARME"/>
</dbReference>
<reference evidence="7 8" key="1">
    <citation type="submission" date="2017-12" db="EMBL/GenBank/DDBJ databases">
        <title>Sequencing, de novo assembly and annotation of complete genome of a new Thraustochytrid species, strain FCC1311.</title>
        <authorList>
            <person name="Sedici K."/>
            <person name="Godart F."/>
            <person name="Aiese Cigliano R."/>
            <person name="Sanseverino W."/>
            <person name="Barakat M."/>
            <person name="Ortet P."/>
            <person name="Marechal E."/>
            <person name="Cagnac O."/>
            <person name="Amato A."/>
        </authorList>
    </citation>
    <scope>NUCLEOTIDE SEQUENCE [LARGE SCALE GENOMIC DNA]</scope>
</reference>
<proteinExistence type="inferred from homology"/>
<keyword evidence="4 7" id="KW-0808">Transferase</keyword>
<dbReference type="Pfam" id="PF07942">
    <property type="entry name" value="CARME"/>
    <property type="match status" value="1"/>
</dbReference>
<keyword evidence="8" id="KW-1185">Reference proteome</keyword>
<evidence type="ECO:0000313" key="7">
    <source>
        <dbReference type="EMBL" id="GBG25732.1"/>
    </source>
</evidence>